<reference evidence="8 9" key="1">
    <citation type="submission" date="2020-04" db="EMBL/GenBank/DDBJ databases">
        <title>Novosphingobium sp. TW-4 isolated from soil.</title>
        <authorList>
            <person name="Dahal R.H."/>
            <person name="Chaudhary D.K."/>
        </authorList>
    </citation>
    <scope>NUCLEOTIDE SEQUENCE [LARGE SCALE GENOMIC DNA]</scope>
    <source>
        <strain evidence="8 9">TW-4</strain>
    </source>
</reference>
<dbReference type="GO" id="GO:0016491">
    <property type="term" value="F:oxidoreductase activity"/>
    <property type="evidence" value="ECO:0007669"/>
    <property type="project" value="UniProtKB-KW"/>
</dbReference>
<proteinExistence type="inferred from homology"/>
<name>A0A7Y0BMI2_9SPHN</name>
<keyword evidence="3" id="KW-0560">Oxidoreductase</keyword>
<keyword evidence="4" id="KW-1015">Disulfide bond</keyword>
<organism evidence="8 9">
    <name type="scientific">Novosphingobium olei</name>
    <dbReference type="NCBI Taxonomy" id="2728851"/>
    <lineage>
        <taxon>Bacteria</taxon>
        <taxon>Pseudomonadati</taxon>
        <taxon>Pseudomonadota</taxon>
        <taxon>Alphaproteobacteria</taxon>
        <taxon>Sphingomonadales</taxon>
        <taxon>Sphingomonadaceae</taxon>
        <taxon>Novosphingobium</taxon>
    </lineage>
</organism>
<dbReference type="AlphaFoldDB" id="A0A7Y0BMI2"/>
<dbReference type="InterPro" id="IPR012336">
    <property type="entry name" value="Thioredoxin-like_fold"/>
</dbReference>
<dbReference type="Gene3D" id="3.40.30.10">
    <property type="entry name" value="Glutaredoxin"/>
    <property type="match status" value="1"/>
</dbReference>
<accession>A0A7Y0BMI2</accession>
<evidence type="ECO:0000256" key="1">
    <source>
        <dbReference type="ARBA" id="ARBA00005791"/>
    </source>
</evidence>
<evidence type="ECO:0000313" key="8">
    <source>
        <dbReference type="EMBL" id="NML93154.1"/>
    </source>
</evidence>
<comment type="caution">
    <text evidence="8">The sequence shown here is derived from an EMBL/GenBank/DDBJ whole genome shotgun (WGS) entry which is preliminary data.</text>
</comment>
<evidence type="ECO:0000256" key="2">
    <source>
        <dbReference type="ARBA" id="ARBA00022729"/>
    </source>
</evidence>
<evidence type="ECO:0000256" key="5">
    <source>
        <dbReference type="ARBA" id="ARBA00023284"/>
    </source>
</evidence>
<keyword evidence="5" id="KW-0676">Redox-active center</keyword>
<evidence type="ECO:0000259" key="7">
    <source>
        <dbReference type="Pfam" id="PF13462"/>
    </source>
</evidence>
<dbReference type="Pfam" id="PF13462">
    <property type="entry name" value="Thioredoxin_4"/>
    <property type="match status" value="1"/>
</dbReference>
<dbReference type="Proteomes" id="UP000583556">
    <property type="component" value="Unassembled WGS sequence"/>
</dbReference>
<dbReference type="InterPro" id="IPR036249">
    <property type="entry name" value="Thioredoxin-like_sf"/>
</dbReference>
<protein>
    <submittedName>
        <fullName evidence="8">Thioredoxin domain-containing protein</fullName>
    </submittedName>
</protein>
<dbReference type="PANTHER" id="PTHR13887">
    <property type="entry name" value="GLUTATHIONE S-TRANSFERASE KAPPA"/>
    <property type="match status" value="1"/>
</dbReference>
<evidence type="ECO:0000256" key="6">
    <source>
        <dbReference type="SAM" id="SignalP"/>
    </source>
</evidence>
<feature type="signal peptide" evidence="6">
    <location>
        <begin position="1"/>
        <end position="24"/>
    </location>
</feature>
<keyword evidence="2 6" id="KW-0732">Signal</keyword>
<dbReference type="EMBL" id="JABBGM010000002">
    <property type="protein sequence ID" value="NML93154.1"/>
    <property type="molecule type" value="Genomic_DNA"/>
</dbReference>
<dbReference type="PANTHER" id="PTHR13887:SF14">
    <property type="entry name" value="DISULFIDE BOND FORMATION PROTEIN D"/>
    <property type="match status" value="1"/>
</dbReference>
<feature type="domain" description="Thioredoxin-like fold" evidence="7">
    <location>
        <begin position="40"/>
        <end position="233"/>
    </location>
</feature>
<evidence type="ECO:0000313" key="9">
    <source>
        <dbReference type="Proteomes" id="UP000583556"/>
    </source>
</evidence>
<keyword evidence="9" id="KW-1185">Reference proteome</keyword>
<comment type="similarity">
    <text evidence="1">Belongs to the thioredoxin family. DsbA subfamily.</text>
</comment>
<dbReference type="RefSeq" id="WP_169492411.1">
    <property type="nucleotide sequence ID" value="NZ_JABBGM010000002.1"/>
</dbReference>
<evidence type="ECO:0000256" key="4">
    <source>
        <dbReference type="ARBA" id="ARBA00023157"/>
    </source>
</evidence>
<feature type="chain" id="PRO_5031449573" evidence="6">
    <location>
        <begin position="25"/>
        <end position="248"/>
    </location>
</feature>
<sequence>MTIRTVIAAAAAFALAATATPAAAQGGWRSGALVAPAGTGDRVYGPAKADITLIVWLDPECPYCKQFGQTGEKLVDANNANTTGANTTGANSTGKLNLIVRLMPLPFHGEPAIAASAASLCVAEQAGAAGFYRFLDRYLALTATNGRGIPASAGRGSDAIGSLAQEAGASDMPALRTCRRAPETLRRVMGESAAAEAAGVGGTPSIAIRNNRTGDSLMADGAIPQDAIQSAIDWLAARSAAKSTSGGS</sequence>
<evidence type="ECO:0000256" key="3">
    <source>
        <dbReference type="ARBA" id="ARBA00023002"/>
    </source>
</evidence>
<dbReference type="SUPFAM" id="SSF52833">
    <property type="entry name" value="Thioredoxin-like"/>
    <property type="match status" value="1"/>
</dbReference>
<gene>
    <name evidence="8" type="ORF">HHL27_05660</name>
</gene>